<accession>A0A381RKG3</accession>
<dbReference type="EMBL" id="UINC01002008">
    <property type="protein sequence ID" value="SUZ91821.1"/>
    <property type="molecule type" value="Genomic_DNA"/>
</dbReference>
<dbReference type="PANTHER" id="PTHR15160">
    <property type="entry name" value="VON HIPPEL-LINDAU PROTEIN"/>
    <property type="match status" value="1"/>
</dbReference>
<reference evidence="2" key="1">
    <citation type="submission" date="2018-05" db="EMBL/GenBank/DDBJ databases">
        <authorList>
            <person name="Lanie J.A."/>
            <person name="Ng W.-L."/>
            <person name="Kazmierczak K.M."/>
            <person name="Andrzejewski T.M."/>
            <person name="Davidsen T.M."/>
            <person name="Wayne K.J."/>
            <person name="Tettelin H."/>
            <person name="Glass J.I."/>
            <person name="Rusch D."/>
            <person name="Podicherti R."/>
            <person name="Tsui H.-C.T."/>
            <person name="Winkler M.E."/>
        </authorList>
    </citation>
    <scope>NUCLEOTIDE SEQUENCE</scope>
</reference>
<dbReference type="Gene3D" id="3.10.690.10">
    <property type="entry name" value="Bifunctional nuclease domain"/>
    <property type="match status" value="1"/>
</dbReference>
<evidence type="ECO:0000313" key="2">
    <source>
        <dbReference type="EMBL" id="SUZ91821.1"/>
    </source>
</evidence>
<proteinExistence type="predicted"/>
<gene>
    <name evidence="2" type="ORF">METZ01_LOCUS44675</name>
</gene>
<dbReference type="PROSITE" id="PS51658">
    <property type="entry name" value="BFN"/>
    <property type="match status" value="1"/>
</dbReference>
<dbReference type="GO" id="GO:0004518">
    <property type="term" value="F:nuclease activity"/>
    <property type="evidence" value="ECO:0007669"/>
    <property type="project" value="InterPro"/>
</dbReference>
<protein>
    <recommendedName>
        <fullName evidence="1">BFN domain-containing protein</fullName>
    </recommendedName>
</protein>
<feature type="domain" description="BFN" evidence="1">
    <location>
        <begin position="1"/>
        <end position="133"/>
    </location>
</feature>
<dbReference type="AlphaFoldDB" id="A0A381RKG3"/>
<feature type="non-terminal residue" evidence="2">
    <location>
        <position position="160"/>
    </location>
</feature>
<feature type="non-terminal residue" evidence="2">
    <location>
        <position position="1"/>
    </location>
</feature>
<dbReference type="Pfam" id="PF02577">
    <property type="entry name" value="BFN_dom"/>
    <property type="match status" value="1"/>
</dbReference>
<dbReference type="PANTHER" id="PTHR15160:SF1">
    <property type="entry name" value="VON HIPPEL-LINDAU DISEASE TUMOR SUPPRESSOR"/>
    <property type="match status" value="1"/>
</dbReference>
<dbReference type="InterPro" id="IPR036104">
    <property type="entry name" value="BFN_sf"/>
</dbReference>
<dbReference type="InterPro" id="IPR003729">
    <property type="entry name" value="Bi_nuclease_dom"/>
</dbReference>
<sequence length="160" mass="17831">VIPVTVHKITFHPPSRSYAVILKEIDEDRSLPVIVGSFEAQSIALAMENAESPRPLTHDLIGSLIQEIESKLIAVKITDLIDGVFYARMELKGKLIGKRSLDARPSDAIVVALRLSAPILVDEMVMGEVGIIEDIDHNLNEVSQSIQKHLEEKLRLNYDR</sequence>
<dbReference type="SUPFAM" id="SSF103256">
    <property type="entry name" value="Hypothetical protein TM0160"/>
    <property type="match status" value="1"/>
</dbReference>
<organism evidence="2">
    <name type="scientific">marine metagenome</name>
    <dbReference type="NCBI Taxonomy" id="408172"/>
    <lineage>
        <taxon>unclassified sequences</taxon>
        <taxon>metagenomes</taxon>
        <taxon>ecological metagenomes</taxon>
    </lineage>
</organism>
<evidence type="ECO:0000259" key="1">
    <source>
        <dbReference type="PROSITE" id="PS51658"/>
    </source>
</evidence>
<name>A0A381RKG3_9ZZZZ</name>